<organism evidence="2 3">
    <name type="scientific">Seinonella peptonophila</name>
    <dbReference type="NCBI Taxonomy" id="112248"/>
    <lineage>
        <taxon>Bacteria</taxon>
        <taxon>Bacillati</taxon>
        <taxon>Bacillota</taxon>
        <taxon>Bacilli</taxon>
        <taxon>Bacillales</taxon>
        <taxon>Thermoactinomycetaceae</taxon>
        <taxon>Seinonella</taxon>
    </lineage>
</organism>
<dbReference type="EMBL" id="FQVL01000002">
    <property type="protein sequence ID" value="SHE64935.1"/>
    <property type="molecule type" value="Genomic_DNA"/>
</dbReference>
<dbReference type="Proteomes" id="UP000184476">
    <property type="component" value="Unassembled WGS sequence"/>
</dbReference>
<keyword evidence="1" id="KW-0812">Transmembrane</keyword>
<name>A0A1M4V7I9_9BACL</name>
<reference evidence="2 3" key="1">
    <citation type="submission" date="2016-11" db="EMBL/GenBank/DDBJ databases">
        <authorList>
            <person name="Jaros S."/>
            <person name="Januszkiewicz K."/>
            <person name="Wedrychowicz H."/>
        </authorList>
    </citation>
    <scope>NUCLEOTIDE SEQUENCE [LARGE SCALE GENOMIC DNA]</scope>
    <source>
        <strain evidence="2 3">DSM 44666</strain>
    </source>
</reference>
<dbReference type="STRING" id="112248.SAMN05444392_102214"/>
<feature type="transmembrane region" description="Helical" evidence="1">
    <location>
        <begin position="6"/>
        <end position="30"/>
    </location>
</feature>
<dbReference type="AlphaFoldDB" id="A0A1M4V7I9"/>
<gene>
    <name evidence="2" type="ORF">SAMN05444392_102214</name>
</gene>
<evidence type="ECO:0000313" key="3">
    <source>
        <dbReference type="Proteomes" id="UP000184476"/>
    </source>
</evidence>
<keyword evidence="1" id="KW-0472">Membrane</keyword>
<evidence type="ECO:0000256" key="1">
    <source>
        <dbReference type="SAM" id="Phobius"/>
    </source>
</evidence>
<accession>A0A1M4V7I9</accession>
<keyword evidence="1" id="KW-1133">Transmembrane helix</keyword>
<proteinExistence type="predicted"/>
<protein>
    <submittedName>
        <fullName evidence="2">Uncharacterized protein</fullName>
    </submittedName>
</protein>
<sequence>MWQELIRAMGISLFLLPVFIFIALLLLFLWNSYHFSKRVTASRQKETAQVSRKRHFLEGFRVKKRIESDSFSLAQRSQQTARESNQRFKINHIRESRFRHFQRKTG</sequence>
<keyword evidence="3" id="KW-1185">Reference proteome</keyword>
<evidence type="ECO:0000313" key="2">
    <source>
        <dbReference type="EMBL" id="SHE64935.1"/>
    </source>
</evidence>